<keyword evidence="5" id="KW-0963">Cytoplasm</keyword>
<evidence type="ECO:0000313" key="18">
    <source>
        <dbReference type="EMBL" id="RID84531.1"/>
    </source>
</evidence>
<keyword evidence="7" id="KW-0479">Metal-binding</keyword>
<evidence type="ECO:0000256" key="1">
    <source>
        <dbReference type="ARBA" id="ARBA00004496"/>
    </source>
</evidence>
<dbReference type="InterPro" id="IPR000182">
    <property type="entry name" value="GNAT_dom"/>
</dbReference>
<sequence length="180" mass="21567">MTNHEEVRLRPLEREDLKFVHKLNNNAKIMSYWFEEPYEAFVELQDLFDKHIHNQGERRFILQQGTDILGLVELVEIDYIHRRAEFQIIIDPKYQGCGYSLIATRLAMNYAFFILNLHKLYLIVDKTNEIAIHVYQKAGFQIEGELQDEFFVGGKYHDALRMCIFQEQYIEMKEREDSQN</sequence>
<keyword evidence="9" id="KW-0012">Acyltransferase</keyword>
<dbReference type="PANTHER" id="PTHR43415">
    <property type="entry name" value="SPERMIDINE N(1)-ACETYLTRANSFERASE"/>
    <property type="match status" value="1"/>
</dbReference>
<dbReference type="Gene3D" id="3.40.630.30">
    <property type="match status" value="1"/>
</dbReference>
<name>A0A398B4M7_9BACI</name>
<gene>
    <name evidence="18" type="ORF">D1953_13490</name>
</gene>
<comment type="catalytic activity">
    <reaction evidence="13">
        <text>spermidine + acetyl-CoA = N(1)-acetylspermidine + CoA + H(+)</text>
        <dbReference type="Rhea" id="RHEA:28150"/>
        <dbReference type="ChEBI" id="CHEBI:15378"/>
        <dbReference type="ChEBI" id="CHEBI:57287"/>
        <dbReference type="ChEBI" id="CHEBI:57288"/>
        <dbReference type="ChEBI" id="CHEBI:57834"/>
        <dbReference type="ChEBI" id="CHEBI:58324"/>
        <dbReference type="EC" id="2.3.1.57"/>
    </reaction>
</comment>
<comment type="subcellular location">
    <subcellularLocation>
        <location evidence="1">Cytoplasm</location>
    </subcellularLocation>
</comment>
<organism evidence="18 19">
    <name type="scientific">Peribacillus asahii</name>
    <dbReference type="NCBI Taxonomy" id="228899"/>
    <lineage>
        <taxon>Bacteria</taxon>
        <taxon>Bacillati</taxon>
        <taxon>Bacillota</taxon>
        <taxon>Bacilli</taxon>
        <taxon>Bacillales</taxon>
        <taxon>Bacillaceae</taxon>
        <taxon>Peribacillus</taxon>
    </lineage>
</organism>
<evidence type="ECO:0000313" key="19">
    <source>
        <dbReference type="Proteomes" id="UP000266016"/>
    </source>
</evidence>
<comment type="pathway">
    <text evidence="14">Amine and polyamine degradation; spermidine degradation.</text>
</comment>
<dbReference type="RefSeq" id="WP_119117723.1">
    <property type="nucleotide sequence ID" value="NZ_QWVS01000024.1"/>
</dbReference>
<dbReference type="EC" id="2.3.1.57" evidence="4"/>
<evidence type="ECO:0000256" key="8">
    <source>
        <dbReference type="ARBA" id="ARBA00022842"/>
    </source>
</evidence>
<evidence type="ECO:0000259" key="17">
    <source>
        <dbReference type="PROSITE" id="PS51186"/>
    </source>
</evidence>
<feature type="domain" description="N-acetyltransferase" evidence="17">
    <location>
        <begin position="7"/>
        <end position="167"/>
    </location>
</feature>
<dbReference type="NCBIfam" id="NF011709">
    <property type="entry name" value="PRK15130.1"/>
    <property type="match status" value="1"/>
</dbReference>
<dbReference type="FunFam" id="3.40.630.30:FF:000007">
    <property type="entry name" value="Spermidine N(1)-acetyltransferase"/>
    <property type="match status" value="1"/>
</dbReference>
<dbReference type="InterPro" id="IPR016181">
    <property type="entry name" value="Acyl_CoA_acyltransferase"/>
</dbReference>
<keyword evidence="6 18" id="KW-0808">Transferase</keyword>
<evidence type="ECO:0000256" key="2">
    <source>
        <dbReference type="ARBA" id="ARBA00004723"/>
    </source>
</evidence>
<evidence type="ECO:0000256" key="10">
    <source>
        <dbReference type="ARBA" id="ARBA00050555"/>
    </source>
</evidence>
<evidence type="ECO:0000256" key="11">
    <source>
        <dbReference type="ARBA" id="ARBA00052230"/>
    </source>
</evidence>
<evidence type="ECO:0000256" key="15">
    <source>
        <dbReference type="ARBA" id="ARBA00073647"/>
    </source>
</evidence>
<protein>
    <recommendedName>
        <fullName evidence="15">Spermidine N(1)-acetyltransferase</fullName>
        <ecNumber evidence="4">2.3.1.57</ecNumber>
    </recommendedName>
    <alternativeName>
        <fullName evidence="16">Spermidine/spermine N(1)-acetyltransferase</fullName>
    </alternativeName>
</protein>
<proteinExistence type="inferred from homology"/>
<keyword evidence="8" id="KW-0460">Magnesium</keyword>
<comment type="pathway">
    <text evidence="2">Amine and polyamine degradation; spermine degradation.</text>
</comment>
<evidence type="ECO:0000256" key="3">
    <source>
        <dbReference type="ARBA" id="ARBA00008694"/>
    </source>
</evidence>
<dbReference type="GO" id="GO:0005737">
    <property type="term" value="C:cytoplasm"/>
    <property type="evidence" value="ECO:0007669"/>
    <property type="project" value="UniProtKB-SubCell"/>
</dbReference>
<dbReference type="SUPFAM" id="SSF55729">
    <property type="entry name" value="Acyl-CoA N-acyltransferases (Nat)"/>
    <property type="match status" value="1"/>
</dbReference>
<evidence type="ECO:0000256" key="13">
    <source>
        <dbReference type="ARBA" id="ARBA00052368"/>
    </source>
</evidence>
<evidence type="ECO:0000256" key="12">
    <source>
        <dbReference type="ARBA" id="ARBA00052273"/>
    </source>
</evidence>
<evidence type="ECO:0000256" key="5">
    <source>
        <dbReference type="ARBA" id="ARBA00022490"/>
    </source>
</evidence>
<keyword evidence="19" id="KW-1185">Reference proteome</keyword>
<dbReference type="Proteomes" id="UP000266016">
    <property type="component" value="Unassembled WGS sequence"/>
</dbReference>
<evidence type="ECO:0000256" key="14">
    <source>
        <dbReference type="ARBA" id="ARBA00060713"/>
    </source>
</evidence>
<evidence type="ECO:0000256" key="9">
    <source>
        <dbReference type="ARBA" id="ARBA00023315"/>
    </source>
</evidence>
<accession>A0A398B4M7</accession>
<comment type="similarity">
    <text evidence="3">Belongs to the acetyltransferase family.</text>
</comment>
<comment type="catalytic activity">
    <reaction evidence="10">
        <text>spermine + acetyl-CoA = N(1)-acetylspermine + CoA + H(+)</text>
        <dbReference type="Rhea" id="RHEA:33099"/>
        <dbReference type="ChEBI" id="CHEBI:15378"/>
        <dbReference type="ChEBI" id="CHEBI:45725"/>
        <dbReference type="ChEBI" id="CHEBI:57287"/>
        <dbReference type="ChEBI" id="CHEBI:57288"/>
        <dbReference type="ChEBI" id="CHEBI:58101"/>
        <dbReference type="EC" id="2.3.1.57"/>
    </reaction>
</comment>
<evidence type="ECO:0000256" key="7">
    <source>
        <dbReference type="ARBA" id="ARBA00022723"/>
    </source>
</evidence>
<dbReference type="EMBL" id="QWVS01000024">
    <property type="protein sequence ID" value="RID84531.1"/>
    <property type="molecule type" value="Genomic_DNA"/>
</dbReference>
<evidence type="ECO:0000256" key="6">
    <source>
        <dbReference type="ARBA" id="ARBA00022679"/>
    </source>
</evidence>
<comment type="catalytic activity">
    <reaction evidence="12">
        <text>an alkane-alpha,omega-diamine + acetyl-CoA = an N-acetylalkane-alpha,omega-diamine + CoA + H(+)</text>
        <dbReference type="Rhea" id="RHEA:11116"/>
        <dbReference type="Rhea" id="RHEA-COMP:9766"/>
        <dbReference type="Rhea" id="RHEA-COMP:9767"/>
        <dbReference type="ChEBI" id="CHEBI:15378"/>
        <dbReference type="ChEBI" id="CHEBI:57287"/>
        <dbReference type="ChEBI" id="CHEBI:57288"/>
        <dbReference type="ChEBI" id="CHEBI:70977"/>
        <dbReference type="ChEBI" id="CHEBI:70988"/>
        <dbReference type="EC" id="2.3.1.57"/>
    </reaction>
</comment>
<comment type="catalytic activity">
    <reaction evidence="11">
        <text>spermidine + acetyl-CoA = N(8)-acetylspermidine + CoA + H(+)</text>
        <dbReference type="Rhea" id="RHEA:28270"/>
        <dbReference type="ChEBI" id="CHEBI:15378"/>
        <dbReference type="ChEBI" id="CHEBI:57287"/>
        <dbReference type="ChEBI" id="CHEBI:57288"/>
        <dbReference type="ChEBI" id="CHEBI:57834"/>
        <dbReference type="ChEBI" id="CHEBI:58535"/>
        <dbReference type="EC" id="2.3.1.57"/>
    </reaction>
</comment>
<dbReference type="PROSITE" id="PS51186">
    <property type="entry name" value="GNAT"/>
    <property type="match status" value="1"/>
</dbReference>
<evidence type="ECO:0000256" key="16">
    <source>
        <dbReference type="ARBA" id="ARBA00079997"/>
    </source>
</evidence>
<reference evidence="18 19" key="1">
    <citation type="submission" date="2018-08" db="EMBL/GenBank/DDBJ databases">
        <title>Bacillus jemisoniae sp. nov., Bacillus chryseoplanitiae sp. nov., Bacillus resnikiae sp. nov., and Bacillus frankliniae sp. nov., isolated from Viking spacecraft and associated surfaces.</title>
        <authorList>
            <person name="Seuylemezian A."/>
            <person name="Vaishampayan P."/>
        </authorList>
    </citation>
    <scope>NUCLEOTIDE SEQUENCE [LARGE SCALE GENOMIC DNA]</scope>
    <source>
        <strain evidence="18 19">MA001</strain>
    </source>
</reference>
<dbReference type="GO" id="GO:0004145">
    <property type="term" value="F:diamine N-acetyltransferase activity"/>
    <property type="evidence" value="ECO:0007669"/>
    <property type="project" value="UniProtKB-EC"/>
</dbReference>
<dbReference type="AlphaFoldDB" id="A0A398B4M7"/>
<dbReference type="PANTHER" id="PTHR43415:SF6">
    <property type="entry name" value="SPERMIDINE N(1)-ACETYLTRANSFERASE"/>
    <property type="match status" value="1"/>
</dbReference>
<evidence type="ECO:0000256" key="4">
    <source>
        <dbReference type="ARBA" id="ARBA00013209"/>
    </source>
</evidence>
<dbReference type="Pfam" id="PF13302">
    <property type="entry name" value="Acetyltransf_3"/>
    <property type="match status" value="1"/>
</dbReference>
<dbReference type="GO" id="GO:0046872">
    <property type="term" value="F:metal ion binding"/>
    <property type="evidence" value="ECO:0007669"/>
    <property type="project" value="UniProtKB-KW"/>
</dbReference>
<comment type="caution">
    <text evidence="18">The sequence shown here is derived from an EMBL/GenBank/DDBJ whole genome shotgun (WGS) entry which is preliminary data.</text>
</comment>